<reference evidence="6" key="1">
    <citation type="journal article" date="2023" name="Commun. Biol.">
        <title>Genome analysis of Parmales, the sister group of diatoms, reveals the evolutionary specialization of diatoms from phago-mixotrophs to photoautotrophs.</title>
        <authorList>
            <person name="Ban H."/>
            <person name="Sato S."/>
            <person name="Yoshikawa S."/>
            <person name="Yamada K."/>
            <person name="Nakamura Y."/>
            <person name="Ichinomiya M."/>
            <person name="Sato N."/>
            <person name="Blanc-Mathieu R."/>
            <person name="Endo H."/>
            <person name="Kuwata A."/>
            <person name="Ogata H."/>
        </authorList>
    </citation>
    <scope>NUCLEOTIDE SEQUENCE [LARGE SCALE GENOMIC DNA]</scope>
    <source>
        <strain evidence="6">NIES 3701</strain>
    </source>
</reference>
<proteinExistence type="inferred from homology"/>
<dbReference type="GO" id="GO:0008234">
    <property type="term" value="F:cysteine-type peptidase activity"/>
    <property type="evidence" value="ECO:0007669"/>
    <property type="project" value="UniProtKB-KW"/>
</dbReference>
<comment type="similarity">
    <text evidence="1">Belongs to the peptidase C15 family.</text>
</comment>
<keyword evidence="2" id="KW-0645">Protease</keyword>
<dbReference type="AlphaFoldDB" id="A0A9W7B2X9"/>
<dbReference type="GO" id="GO:0006508">
    <property type="term" value="P:proteolysis"/>
    <property type="evidence" value="ECO:0007669"/>
    <property type="project" value="UniProtKB-KW"/>
</dbReference>
<accession>A0A9W7B2X9</accession>
<dbReference type="InterPro" id="IPR016125">
    <property type="entry name" value="Peptidase_C15-like"/>
</dbReference>
<comment type="caution">
    <text evidence="5">The sequence shown here is derived from an EMBL/GenBank/DDBJ whole genome shotgun (WGS) entry which is preliminary data.</text>
</comment>
<keyword evidence="4" id="KW-0788">Thiol protease</keyword>
<dbReference type="Gene3D" id="3.40.630.20">
    <property type="entry name" value="Peptidase C15, pyroglutamyl peptidase I-like"/>
    <property type="match status" value="1"/>
</dbReference>
<keyword evidence="3" id="KW-0378">Hydrolase</keyword>
<dbReference type="Pfam" id="PF01470">
    <property type="entry name" value="Peptidase_C15"/>
    <property type="match status" value="1"/>
</dbReference>
<gene>
    <name evidence="5" type="ORF">TrST_g4560</name>
</gene>
<sequence>MGNFLPPIVASDEFPFFKLNLTPSLDEIDFEDDLSSGVIPKNTTFEQYMSNKRKKEGSPPVKVIITCFGAFGGIPSNPTLSIVKTSTPNISTLLTSHPCPNTILKTFSLNVSSKSVSSQMSSIFTSDILPHPGPVLLLHTGVDGTQNPPGKFKLERLAYNETDFRIPDNDGYQPSHLPISSSFGPKESYLCSMSLPSSTSPSSRKVDSVLNKLREKGWDDLVIPSDDAGRFVCNYTLFTSLLKAKEVYERREGEVWAGFLHVPGFELVEEEVQVRFLRDCVMAMVEEIEGREGGEYMGPP</sequence>
<dbReference type="EMBL" id="BRXY01000235">
    <property type="protein sequence ID" value="GMH79523.1"/>
    <property type="molecule type" value="Genomic_DNA"/>
</dbReference>
<evidence type="ECO:0000256" key="2">
    <source>
        <dbReference type="ARBA" id="ARBA00022670"/>
    </source>
</evidence>
<dbReference type="OrthoDB" id="407146at2759"/>
<evidence type="ECO:0000313" key="6">
    <source>
        <dbReference type="Proteomes" id="UP001165085"/>
    </source>
</evidence>
<keyword evidence="6" id="KW-1185">Reference proteome</keyword>
<protein>
    <submittedName>
        <fullName evidence="5">Uncharacterized protein</fullName>
    </submittedName>
</protein>
<evidence type="ECO:0000313" key="5">
    <source>
        <dbReference type="EMBL" id="GMH79523.1"/>
    </source>
</evidence>
<dbReference type="PANTHER" id="PTHR23402:SF1">
    <property type="entry name" value="PYROGLUTAMYL-PEPTIDASE I"/>
    <property type="match status" value="1"/>
</dbReference>
<name>A0A9W7B2X9_9STRA</name>
<evidence type="ECO:0000256" key="1">
    <source>
        <dbReference type="ARBA" id="ARBA00006641"/>
    </source>
</evidence>
<dbReference type="InterPro" id="IPR036440">
    <property type="entry name" value="Peptidase_C15-like_sf"/>
</dbReference>
<dbReference type="Proteomes" id="UP001165085">
    <property type="component" value="Unassembled WGS sequence"/>
</dbReference>
<dbReference type="PANTHER" id="PTHR23402">
    <property type="entry name" value="PROTEASE FAMILY C15 PYROGLUTAMYL-PEPTIDASE I-RELATED"/>
    <property type="match status" value="1"/>
</dbReference>
<evidence type="ECO:0000256" key="3">
    <source>
        <dbReference type="ARBA" id="ARBA00022801"/>
    </source>
</evidence>
<evidence type="ECO:0000256" key="4">
    <source>
        <dbReference type="ARBA" id="ARBA00022807"/>
    </source>
</evidence>
<organism evidence="5 6">
    <name type="scientific">Triparma strigata</name>
    <dbReference type="NCBI Taxonomy" id="1606541"/>
    <lineage>
        <taxon>Eukaryota</taxon>
        <taxon>Sar</taxon>
        <taxon>Stramenopiles</taxon>
        <taxon>Ochrophyta</taxon>
        <taxon>Bolidophyceae</taxon>
        <taxon>Parmales</taxon>
        <taxon>Triparmaceae</taxon>
        <taxon>Triparma</taxon>
    </lineage>
</organism>
<dbReference type="SUPFAM" id="SSF53182">
    <property type="entry name" value="Pyrrolidone carboxyl peptidase (pyroglutamate aminopeptidase)"/>
    <property type="match status" value="1"/>
</dbReference>